<dbReference type="AlphaFoldDB" id="A0AAJ5NMQ5"/>
<proteinExistence type="predicted"/>
<organism evidence="1 2">
    <name type="scientific">Mesomycoplasma dispar</name>
    <dbReference type="NCBI Taxonomy" id="86660"/>
    <lineage>
        <taxon>Bacteria</taxon>
        <taxon>Bacillati</taxon>
        <taxon>Mycoplasmatota</taxon>
        <taxon>Mycoplasmoidales</taxon>
        <taxon>Metamycoplasmataceae</taxon>
        <taxon>Mesomycoplasma</taxon>
    </lineage>
</organism>
<dbReference type="EMBL" id="LR214971">
    <property type="protein sequence ID" value="VEU62113.1"/>
    <property type="molecule type" value="Genomic_DNA"/>
</dbReference>
<reference evidence="1 2" key="1">
    <citation type="submission" date="2019-01" db="EMBL/GenBank/DDBJ databases">
        <authorList>
            <consortium name="Pathogen Informatics"/>
        </authorList>
    </citation>
    <scope>NUCLEOTIDE SEQUENCE [LARGE SCALE GENOMIC DNA]</scope>
    <source>
        <strain evidence="1 2">NCTC10125</strain>
    </source>
</reference>
<evidence type="ECO:0000313" key="2">
    <source>
        <dbReference type="Proteomes" id="UP000289629"/>
    </source>
</evidence>
<dbReference type="Proteomes" id="UP000289629">
    <property type="component" value="Chromosome"/>
</dbReference>
<protein>
    <submittedName>
        <fullName evidence="1">Uncharacterized protein</fullName>
    </submittedName>
</protein>
<evidence type="ECO:0000313" key="1">
    <source>
        <dbReference type="EMBL" id="VEU62113.1"/>
    </source>
</evidence>
<sequence length="135" mass="15760">MLSEKKEAKLNYDIGIEDKVLEIFHSLKDKGSITKIQKRLEIENSTKLNRAIIRKILNKNGLKMNIYKKKAKQKITDLSVQNHSFAKNHFRNEEGENSARMHIKYAKLFSNDVSESDVNFSLDYHYNGKSKKPNF</sequence>
<dbReference type="RefSeq" id="WP_044635532.1">
    <property type="nucleotide sequence ID" value="NZ_CP007229.1"/>
</dbReference>
<dbReference type="KEGG" id="mds:MDIS_02880"/>
<gene>
    <name evidence="1" type="ORF">NCTC10125_00544</name>
</gene>
<name>A0AAJ5NMQ5_9BACT</name>
<accession>A0AAJ5NMQ5</accession>